<keyword evidence="9" id="KW-1185">Reference proteome</keyword>
<organism evidence="8 9">
    <name type="scientific">Nostocoides veronense</name>
    <dbReference type="NCBI Taxonomy" id="330836"/>
    <lineage>
        <taxon>Bacteria</taxon>
        <taxon>Bacillati</taxon>
        <taxon>Actinomycetota</taxon>
        <taxon>Actinomycetes</taxon>
        <taxon>Micrococcales</taxon>
        <taxon>Intrasporangiaceae</taxon>
        <taxon>Nostocoides</taxon>
    </lineage>
</organism>
<keyword evidence="4" id="KW-1015">Disulfide bond</keyword>
<accession>A0ABN2LB07</accession>
<dbReference type="InterPro" id="IPR013766">
    <property type="entry name" value="Thioredoxin_domain"/>
</dbReference>
<proteinExistence type="predicted"/>
<name>A0ABN2LB07_9MICO</name>
<protein>
    <submittedName>
        <fullName evidence="8">TlpA disulfide reductase family protein</fullName>
    </submittedName>
</protein>
<feature type="chain" id="PRO_5045984563" evidence="6">
    <location>
        <begin position="23"/>
        <end position="198"/>
    </location>
</feature>
<dbReference type="InterPro" id="IPR013740">
    <property type="entry name" value="Redoxin"/>
</dbReference>
<evidence type="ECO:0000313" key="8">
    <source>
        <dbReference type="EMBL" id="GAA1781038.1"/>
    </source>
</evidence>
<dbReference type="Gene3D" id="3.40.30.10">
    <property type="entry name" value="Glutaredoxin"/>
    <property type="match status" value="1"/>
</dbReference>
<dbReference type="Pfam" id="PF08534">
    <property type="entry name" value="Redoxin"/>
    <property type="match status" value="1"/>
</dbReference>
<dbReference type="Proteomes" id="UP001499938">
    <property type="component" value="Unassembled WGS sequence"/>
</dbReference>
<dbReference type="EMBL" id="BAAAPO010000006">
    <property type="protein sequence ID" value="GAA1781038.1"/>
    <property type="molecule type" value="Genomic_DNA"/>
</dbReference>
<dbReference type="PANTHER" id="PTHR42852:SF6">
    <property type="entry name" value="THIOL:DISULFIDE INTERCHANGE PROTEIN DSBE"/>
    <property type="match status" value="1"/>
</dbReference>
<evidence type="ECO:0000256" key="3">
    <source>
        <dbReference type="ARBA" id="ARBA00022968"/>
    </source>
</evidence>
<evidence type="ECO:0000256" key="6">
    <source>
        <dbReference type="SAM" id="SignalP"/>
    </source>
</evidence>
<comment type="subcellular location">
    <subcellularLocation>
        <location evidence="1">Cell envelope</location>
    </subcellularLocation>
</comment>
<comment type="caution">
    <text evidence="8">The sequence shown here is derived from an EMBL/GenBank/DDBJ whole genome shotgun (WGS) entry which is preliminary data.</text>
</comment>
<dbReference type="InterPro" id="IPR006311">
    <property type="entry name" value="TAT_signal"/>
</dbReference>
<feature type="domain" description="Thioredoxin" evidence="7">
    <location>
        <begin position="51"/>
        <end position="194"/>
    </location>
</feature>
<evidence type="ECO:0000256" key="2">
    <source>
        <dbReference type="ARBA" id="ARBA00022748"/>
    </source>
</evidence>
<evidence type="ECO:0000259" key="7">
    <source>
        <dbReference type="PROSITE" id="PS51352"/>
    </source>
</evidence>
<evidence type="ECO:0000256" key="5">
    <source>
        <dbReference type="ARBA" id="ARBA00023284"/>
    </source>
</evidence>
<dbReference type="PROSITE" id="PS51318">
    <property type="entry name" value="TAT"/>
    <property type="match status" value="1"/>
</dbReference>
<keyword evidence="2" id="KW-0201">Cytochrome c-type biogenesis</keyword>
<dbReference type="SUPFAM" id="SSF52833">
    <property type="entry name" value="Thioredoxin-like"/>
    <property type="match status" value="1"/>
</dbReference>
<evidence type="ECO:0000313" key="9">
    <source>
        <dbReference type="Proteomes" id="UP001499938"/>
    </source>
</evidence>
<feature type="signal peptide" evidence="6">
    <location>
        <begin position="1"/>
        <end position="22"/>
    </location>
</feature>
<keyword evidence="3" id="KW-0812">Transmembrane</keyword>
<keyword evidence="5" id="KW-0676">Redox-active center</keyword>
<dbReference type="InterPro" id="IPR050553">
    <property type="entry name" value="Thioredoxin_ResA/DsbE_sf"/>
</dbReference>
<dbReference type="CDD" id="cd02966">
    <property type="entry name" value="TlpA_like_family"/>
    <property type="match status" value="1"/>
</dbReference>
<reference evidence="8 9" key="1">
    <citation type="journal article" date="2019" name="Int. J. Syst. Evol. Microbiol.">
        <title>The Global Catalogue of Microorganisms (GCM) 10K type strain sequencing project: providing services to taxonomists for standard genome sequencing and annotation.</title>
        <authorList>
            <consortium name="The Broad Institute Genomics Platform"/>
            <consortium name="The Broad Institute Genome Sequencing Center for Infectious Disease"/>
            <person name="Wu L."/>
            <person name="Ma J."/>
        </authorList>
    </citation>
    <scope>NUCLEOTIDE SEQUENCE [LARGE SCALE GENOMIC DNA]</scope>
    <source>
        <strain evidence="8 9">JCM 15592</strain>
    </source>
</reference>
<gene>
    <name evidence="8" type="ORF">GCM10009811_02990</name>
</gene>
<evidence type="ECO:0000256" key="4">
    <source>
        <dbReference type="ARBA" id="ARBA00023157"/>
    </source>
</evidence>
<dbReference type="PANTHER" id="PTHR42852">
    <property type="entry name" value="THIOL:DISULFIDE INTERCHANGE PROTEIN DSBE"/>
    <property type="match status" value="1"/>
</dbReference>
<dbReference type="RefSeq" id="WP_344080241.1">
    <property type="nucleotide sequence ID" value="NZ_BAAAPO010000006.1"/>
</dbReference>
<sequence>MSPSRRAAILAALTAAAALSLAGCTGNDIANQAKAGDGKGYIAGDGTSELIPEAKRGEPVVLTGTTVDGAAYDSSTGRDKLLVVNIWASWCGPCDKEAPDLVAVATDPTVTAQADFLGINFREEATTGKAQVEEWKLPYPSLSDPGGKAVLMLQGKANAMPSTLVLDRQGRIAARISGPITASTLTGLIEDVAGGPAS</sequence>
<keyword evidence="3" id="KW-0735">Signal-anchor</keyword>
<dbReference type="InterPro" id="IPR036249">
    <property type="entry name" value="Thioredoxin-like_sf"/>
</dbReference>
<keyword evidence="6" id="KW-0732">Signal</keyword>
<dbReference type="PROSITE" id="PS00194">
    <property type="entry name" value="THIOREDOXIN_1"/>
    <property type="match status" value="1"/>
</dbReference>
<dbReference type="PROSITE" id="PS51352">
    <property type="entry name" value="THIOREDOXIN_2"/>
    <property type="match status" value="1"/>
</dbReference>
<dbReference type="PROSITE" id="PS51257">
    <property type="entry name" value="PROKAR_LIPOPROTEIN"/>
    <property type="match status" value="1"/>
</dbReference>
<evidence type="ECO:0000256" key="1">
    <source>
        <dbReference type="ARBA" id="ARBA00004196"/>
    </source>
</evidence>
<dbReference type="InterPro" id="IPR017937">
    <property type="entry name" value="Thioredoxin_CS"/>
</dbReference>